<dbReference type="Pfam" id="PF16040">
    <property type="entry name" value="APD1-4_N"/>
    <property type="match status" value="1"/>
</dbReference>
<accession>A0AAP0M4M9</accession>
<evidence type="ECO:0008006" key="10">
    <source>
        <dbReference type="Google" id="ProtNLM"/>
    </source>
</evidence>
<feature type="transmembrane region" description="Helical" evidence="5">
    <location>
        <begin position="89"/>
        <end position="111"/>
    </location>
</feature>
<dbReference type="GO" id="GO:0016567">
    <property type="term" value="P:protein ubiquitination"/>
    <property type="evidence" value="ECO:0007669"/>
    <property type="project" value="TreeGrafter"/>
</dbReference>
<name>A0AAP0M4M9_9ROSI</name>
<dbReference type="GO" id="GO:0008270">
    <property type="term" value="F:zinc ion binding"/>
    <property type="evidence" value="ECO:0007669"/>
    <property type="project" value="UniProtKB-KW"/>
</dbReference>
<evidence type="ECO:0000256" key="4">
    <source>
        <dbReference type="SAM" id="MobiDB-lite"/>
    </source>
</evidence>
<dbReference type="GO" id="GO:0061630">
    <property type="term" value="F:ubiquitin protein ligase activity"/>
    <property type="evidence" value="ECO:0007669"/>
    <property type="project" value="TreeGrafter"/>
</dbReference>
<keyword evidence="1" id="KW-0479">Metal-binding</keyword>
<dbReference type="PANTHER" id="PTHR46858">
    <property type="entry name" value="OS05G0521000 PROTEIN"/>
    <property type="match status" value="1"/>
</dbReference>
<keyword evidence="9" id="KW-1185">Reference proteome</keyword>
<dbReference type="Proteomes" id="UP001428341">
    <property type="component" value="Unassembled WGS sequence"/>
</dbReference>
<evidence type="ECO:0000259" key="6">
    <source>
        <dbReference type="Pfam" id="PF16040"/>
    </source>
</evidence>
<keyword evidence="5" id="KW-0812">Transmembrane</keyword>
<keyword evidence="3" id="KW-0862">Zinc</keyword>
<dbReference type="GO" id="GO:0005768">
    <property type="term" value="C:endosome"/>
    <property type="evidence" value="ECO:0007669"/>
    <property type="project" value="TreeGrafter"/>
</dbReference>
<keyword evidence="2" id="KW-0863">Zinc-finger</keyword>
<proteinExistence type="predicted"/>
<keyword evidence="5" id="KW-1133">Transmembrane helix</keyword>
<organism evidence="8 9">
    <name type="scientific">Citrus x changshan-huyou</name>
    <dbReference type="NCBI Taxonomy" id="2935761"/>
    <lineage>
        <taxon>Eukaryota</taxon>
        <taxon>Viridiplantae</taxon>
        <taxon>Streptophyta</taxon>
        <taxon>Embryophyta</taxon>
        <taxon>Tracheophyta</taxon>
        <taxon>Spermatophyta</taxon>
        <taxon>Magnoliopsida</taxon>
        <taxon>eudicotyledons</taxon>
        <taxon>Gunneridae</taxon>
        <taxon>Pentapetalae</taxon>
        <taxon>rosids</taxon>
        <taxon>malvids</taxon>
        <taxon>Sapindales</taxon>
        <taxon>Rutaceae</taxon>
        <taxon>Aurantioideae</taxon>
        <taxon>Citrus</taxon>
    </lineage>
</organism>
<gene>
    <name evidence="8" type="ORF">WN944_004216</name>
</gene>
<dbReference type="Pfam" id="PF16041">
    <property type="entry name" value="APD1-4_M"/>
    <property type="match status" value="1"/>
</dbReference>
<keyword evidence="5" id="KW-0472">Membrane</keyword>
<dbReference type="EMBL" id="JBCGBO010000006">
    <property type="protein sequence ID" value="KAK9193519.1"/>
    <property type="molecule type" value="Genomic_DNA"/>
</dbReference>
<comment type="caution">
    <text evidence="8">The sequence shown here is derived from an EMBL/GenBank/DDBJ whole genome shotgun (WGS) entry which is preliminary data.</text>
</comment>
<feature type="domain" description="E3 ubiquitin-protein ligase APD1-4 middle" evidence="7">
    <location>
        <begin position="240"/>
        <end position="342"/>
    </location>
</feature>
<dbReference type="GO" id="GO:0009705">
    <property type="term" value="C:plant-type vacuole membrane"/>
    <property type="evidence" value="ECO:0007669"/>
    <property type="project" value="TreeGrafter"/>
</dbReference>
<evidence type="ECO:0000256" key="1">
    <source>
        <dbReference type="ARBA" id="ARBA00022723"/>
    </source>
</evidence>
<reference evidence="8 9" key="1">
    <citation type="submission" date="2024-05" db="EMBL/GenBank/DDBJ databases">
        <title>Haplotype-resolved chromosome-level genome assembly of Huyou (Citrus changshanensis).</title>
        <authorList>
            <person name="Miao C."/>
            <person name="Chen W."/>
            <person name="Wu Y."/>
            <person name="Wang L."/>
            <person name="Zhao S."/>
            <person name="Grierson D."/>
            <person name="Xu C."/>
            <person name="Chen K."/>
        </authorList>
    </citation>
    <scope>NUCLEOTIDE SEQUENCE [LARGE SCALE GENOMIC DNA]</scope>
    <source>
        <strain evidence="8">01-14</strain>
        <tissue evidence="8">Leaf</tissue>
    </source>
</reference>
<dbReference type="AlphaFoldDB" id="A0AAP0M4M9"/>
<evidence type="ECO:0000256" key="5">
    <source>
        <dbReference type="SAM" id="Phobius"/>
    </source>
</evidence>
<evidence type="ECO:0000259" key="7">
    <source>
        <dbReference type="Pfam" id="PF16041"/>
    </source>
</evidence>
<feature type="domain" description="E3 ubiquitin-protein ligase APD1-4 N-terminal" evidence="6">
    <location>
        <begin position="147"/>
        <end position="215"/>
    </location>
</feature>
<feature type="transmembrane region" description="Helical" evidence="5">
    <location>
        <begin position="329"/>
        <end position="348"/>
    </location>
</feature>
<evidence type="ECO:0000313" key="9">
    <source>
        <dbReference type="Proteomes" id="UP001428341"/>
    </source>
</evidence>
<feature type="compositionally biased region" description="Low complexity" evidence="4">
    <location>
        <begin position="7"/>
        <end position="27"/>
    </location>
</feature>
<dbReference type="PANTHER" id="PTHR46858:SF5">
    <property type="entry name" value="E3 UBIQUITIN-PROTEIN LIGASE APD1-RELATED"/>
    <property type="match status" value="1"/>
</dbReference>
<dbReference type="Gene3D" id="3.30.40.10">
    <property type="entry name" value="Zinc/RING finger domain, C3HC4 (zinc finger)"/>
    <property type="match status" value="1"/>
</dbReference>
<sequence>MAEPDRSSPSTSSSAAAASSSSSLLYPSPSPAPEREEEQSHNHNNFDHEHHAHRFERPELDRQTVGVSHEGNFNRSDAASWTNVSDDTWPFIIVALTFWFFVSMTLILGVYGPENLTLGPKSSILLQPSPFFVQKVKVQEIYELKPGPKLYGFYNSPPLDTVSTWSEKIIVSVPADSHQEWIIYLNKGSQINISYSVKSPGSSVFLIIAQGNEGLHQWLFDPTFPNTTLSWNVIQGSGVIHQHIFTSSSYYVGLGNLNSEEVEVQLNLRLRAFLYNTSDAYYKCTFADGLCSLRVLFPNGNAIVLTSPKTEQDTSNDNWQVRVSYEPRWLSYVVGGMTMIMLAAFNFLNKFLCEREGGIGFQHGDVESARAPLLSHKDDDLSSWGSSYDSISTDEGNLEEFLTASSLEGKSLRDGEDSNNTRRLCAICFDASRDCFFLPCGHCVACFKCGTSNFCPGDIRDSHGTCLNLREECKFISYSSYATLCSLQDCRGCWYLPCLSKENEEGKEDIYSVRNMKIFYSVKEHMAPLFVTTGHCWHTTHNQICVSTLFIHRCFMLMNTRRREVRDEVKSSLQVE</sequence>
<protein>
    <recommendedName>
        <fullName evidence="10">RING-type domain-containing protein</fullName>
    </recommendedName>
</protein>
<feature type="region of interest" description="Disordered" evidence="4">
    <location>
        <begin position="1"/>
        <end position="41"/>
    </location>
</feature>
<dbReference type="InterPro" id="IPR032010">
    <property type="entry name" value="APD1-4_M"/>
</dbReference>
<dbReference type="InterPro" id="IPR013083">
    <property type="entry name" value="Znf_RING/FYVE/PHD"/>
</dbReference>
<evidence type="ECO:0000256" key="3">
    <source>
        <dbReference type="ARBA" id="ARBA00022833"/>
    </source>
</evidence>
<evidence type="ECO:0000256" key="2">
    <source>
        <dbReference type="ARBA" id="ARBA00022771"/>
    </source>
</evidence>
<evidence type="ECO:0000313" key="8">
    <source>
        <dbReference type="EMBL" id="KAK9193519.1"/>
    </source>
</evidence>
<dbReference type="InterPro" id="IPR032008">
    <property type="entry name" value="APD1-4_N"/>
</dbReference>